<feature type="region of interest" description="Disordered" evidence="1">
    <location>
        <begin position="195"/>
        <end position="230"/>
    </location>
</feature>
<accession>A0A8H4JDH3</accession>
<dbReference type="EMBL" id="JAADJG010001304">
    <property type="protein sequence ID" value="KAF4418592.1"/>
    <property type="molecule type" value="Genomic_DNA"/>
</dbReference>
<keyword evidence="3" id="KW-1185">Reference proteome</keyword>
<reference evidence="2" key="1">
    <citation type="submission" date="2020-01" db="EMBL/GenBank/DDBJ databases">
        <title>Identification and distribution of gene clusters putatively required for synthesis of sphingolipid metabolism inhibitors in phylogenetically diverse species of the filamentous fungus Fusarium.</title>
        <authorList>
            <person name="Kim H.-S."/>
            <person name="Busman M."/>
            <person name="Brown D.W."/>
            <person name="Divon H."/>
            <person name="Uhlig S."/>
            <person name="Proctor R.H."/>
        </authorList>
    </citation>
    <scope>NUCLEOTIDE SEQUENCE</scope>
    <source>
        <strain evidence="2">NRRL 53441</strain>
    </source>
</reference>
<organism evidence="2 3">
    <name type="scientific">Fusarium austroafricanum</name>
    <dbReference type="NCBI Taxonomy" id="2364996"/>
    <lineage>
        <taxon>Eukaryota</taxon>
        <taxon>Fungi</taxon>
        <taxon>Dikarya</taxon>
        <taxon>Ascomycota</taxon>
        <taxon>Pezizomycotina</taxon>
        <taxon>Sordariomycetes</taxon>
        <taxon>Hypocreomycetidae</taxon>
        <taxon>Hypocreales</taxon>
        <taxon>Nectriaceae</taxon>
        <taxon>Fusarium</taxon>
        <taxon>Fusarium concolor species complex</taxon>
    </lineage>
</organism>
<name>A0A8H4JDH3_9HYPO</name>
<dbReference type="Proteomes" id="UP000605986">
    <property type="component" value="Unassembled WGS sequence"/>
</dbReference>
<dbReference type="AlphaFoldDB" id="A0A8H4JDH3"/>
<evidence type="ECO:0000313" key="2">
    <source>
        <dbReference type="EMBL" id="KAF4418592.1"/>
    </source>
</evidence>
<sequence length="230" mass="25460">MNAQHPGTPPGSPPGGNGNNGNNIPQPVLTRNMVTIYFGPGGSHGIERVSSAIIGITQPEFLRRFTPWGVLQLPAAPPEVRTAFISYLYTGQIRFPELDATSSQDDLADVLEVTVHMYSQGEANNMQNLMNQAISILEYLHEFVPYTRMLLYVLDVIEYFYPNITYGWIRAQAALETIEFHNQLLSLASEAQLEAEETSSDVTMLNGDEEHSGELGDSNDEQGVEQDVEQ</sequence>
<protein>
    <recommendedName>
        <fullName evidence="4">BTB domain-containing protein</fullName>
    </recommendedName>
</protein>
<dbReference type="OrthoDB" id="5062008at2759"/>
<feature type="compositionally biased region" description="Acidic residues" evidence="1">
    <location>
        <begin position="217"/>
        <end position="230"/>
    </location>
</feature>
<comment type="caution">
    <text evidence="2">The sequence shown here is derived from an EMBL/GenBank/DDBJ whole genome shotgun (WGS) entry which is preliminary data.</text>
</comment>
<evidence type="ECO:0008006" key="4">
    <source>
        <dbReference type="Google" id="ProtNLM"/>
    </source>
</evidence>
<proteinExistence type="predicted"/>
<gene>
    <name evidence="2" type="ORF">F53441_14470</name>
</gene>
<evidence type="ECO:0000313" key="3">
    <source>
        <dbReference type="Proteomes" id="UP000605986"/>
    </source>
</evidence>
<feature type="non-terminal residue" evidence="2">
    <location>
        <position position="230"/>
    </location>
</feature>
<evidence type="ECO:0000256" key="1">
    <source>
        <dbReference type="SAM" id="MobiDB-lite"/>
    </source>
</evidence>
<feature type="region of interest" description="Disordered" evidence="1">
    <location>
        <begin position="1"/>
        <end position="26"/>
    </location>
</feature>